<dbReference type="EMBL" id="FPJE01000004">
    <property type="protein sequence ID" value="SFW30141.1"/>
    <property type="molecule type" value="Genomic_DNA"/>
</dbReference>
<evidence type="ECO:0000256" key="7">
    <source>
        <dbReference type="SAM" id="MobiDB-lite"/>
    </source>
</evidence>
<keyword evidence="3 8" id="KW-1133">Transmembrane helix</keyword>
<dbReference type="PANTHER" id="PTHR12639">
    <property type="entry name" value="VITAMIN K-DEPENDENT GAMMA-CARBOXYLASE"/>
    <property type="match status" value="1"/>
</dbReference>
<dbReference type="GO" id="GO:0008488">
    <property type="term" value="F:gamma-glutamyl carboxylase activity"/>
    <property type="evidence" value="ECO:0007669"/>
    <property type="project" value="InterPro"/>
</dbReference>
<dbReference type="InterPro" id="IPR053935">
    <property type="entry name" value="VKGC_lumenal_dom"/>
</dbReference>
<evidence type="ECO:0000256" key="5">
    <source>
        <dbReference type="ARBA" id="ARBA00023157"/>
    </source>
</evidence>
<sequence length="458" mass="53146">MNAFLFKRIDNAPLIVFRVLFGLLIFLESIGAIFTGWVRRAFIQPEFTFNFIGFDWLQPLPGNGMYFYYALMGLFGVFVMIGFKYRWSLAAFTLMWTATYMMQKASYNNHYYLLILICLLMLVQPAHRYLSVDAWRNSSIRQISMPRWCSVIIIAQVWIVYTYASVAKLYPDWLDYTVVENLMLGRKHFPVVGALLQKHWIHVFVTWTGILFDGLVVPLLLWKPTRKLAFFASVVFHLFNSFVFHIGIFPYMSLGFTLFFFDPQLIRNIFLKRKPLYTAGEISVPGHKNVCIGIGVAYFLIQLALPVRHWFIPGDVLWTEEAHRMSWRMMLRGKGGYIHFKVVDKATGKTEMIYPKDRLSPKQRRIVATKPDVIWQFAQRLKKEYAARGQDVAVYALGKVSVNLRPAATFIDPKTDLAAEKWDPFRHSSWILPEPGSEEKSSDPDKKAVNSAENKPRN</sequence>
<dbReference type="AlphaFoldDB" id="A0A1K1N4G7"/>
<feature type="region of interest" description="Disordered" evidence="7">
    <location>
        <begin position="428"/>
        <end position="458"/>
    </location>
</feature>
<dbReference type="Pfam" id="PF05090">
    <property type="entry name" value="HTTM"/>
    <property type="match status" value="1"/>
</dbReference>
<feature type="transmembrane region" description="Helical" evidence="8">
    <location>
        <begin position="15"/>
        <end position="38"/>
    </location>
</feature>
<feature type="transmembrane region" description="Helical" evidence="8">
    <location>
        <begin position="148"/>
        <end position="166"/>
    </location>
</feature>
<evidence type="ECO:0000256" key="4">
    <source>
        <dbReference type="ARBA" id="ARBA00023136"/>
    </source>
</evidence>
<dbReference type="GO" id="GO:0012505">
    <property type="term" value="C:endomembrane system"/>
    <property type="evidence" value="ECO:0007669"/>
    <property type="project" value="UniProtKB-SubCell"/>
</dbReference>
<evidence type="ECO:0000256" key="6">
    <source>
        <dbReference type="ARBA" id="ARBA00023239"/>
    </source>
</evidence>
<feature type="domain" description="HTTM-like" evidence="9">
    <location>
        <begin position="6"/>
        <end position="265"/>
    </location>
</feature>
<feature type="compositionally biased region" description="Basic and acidic residues" evidence="7">
    <location>
        <begin position="437"/>
        <end position="458"/>
    </location>
</feature>
<dbReference type="InterPro" id="IPR011020">
    <property type="entry name" value="HTTM-like"/>
</dbReference>
<evidence type="ECO:0000313" key="10">
    <source>
        <dbReference type="EMBL" id="SFW30141.1"/>
    </source>
</evidence>
<keyword evidence="2 8" id="KW-0812">Transmembrane</keyword>
<keyword evidence="5" id="KW-1015">Disulfide bond</keyword>
<dbReference type="STRING" id="1150368.SAMN02927921_01002"/>
<dbReference type="OrthoDB" id="341137at2"/>
<dbReference type="SMART" id="SM00752">
    <property type="entry name" value="HTTM"/>
    <property type="match status" value="1"/>
</dbReference>
<organism evidence="10 11">
    <name type="scientific">Sinomicrobium oceani</name>
    <dbReference type="NCBI Taxonomy" id="1150368"/>
    <lineage>
        <taxon>Bacteria</taxon>
        <taxon>Pseudomonadati</taxon>
        <taxon>Bacteroidota</taxon>
        <taxon>Flavobacteriia</taxon>
        <taxon>Flavobacteriales</taxon>
        <taxon>Flavobacteriaceae</taxon>
        <taxon>Sinomicrobium</taxon>
    </lineage>
</organism>
<comment type="subcellular location">
    <subcellularLocation>
        <location evidence="1">Endomembrane system</location>
        <topology evidence="1">Multi-pass membrane protein</topology>
    </subcellularLocation>
</comment>
<evidence type="ECO:0000259" key="9">
    <source>
        <dbReference type="SMART" id="SM00752"/>
    </source>
</evidence>
<keyword evidence="11" id="KW-1185">Reference proteome</keyword>
<feature type="transmembrane region" description="Helical" evidence="8">
    <location>
        <begin position="66"/>
        <end position="87"/>
    </location>
</feature>
<gene>
    <name evidence="10" type="ORF">SAMN02927921_01002</name>
</gene>
<keyword evidence="6" id="KW-0456">Lyase</keyword>
<feature type="transmembrane region" description="Helical" evidence="8">
    <location>
        <begin position="200"/>
        <end position="221"/>
    </location>
</feature>
<evidence type="ECO:0000313" key="11">
    <source>
        <dbReference type="Proteomes" id="UP000182248"/>
    </source>
</evidence>
<evidence type="ECO:0000256" key="1">
    <source>
        <dbReference type="ARBA" id="ARBA00004127"/>
    </source>
</evidence>
<reference evidence="10 11" key="1">
    <citation type="submission" date="2016-11" db="EMBL/GenBank/DDBJ databases">
        <authorList>
            <person name="Jaros S."/>
            <person name="Januszkiewicz K."/>
            <person name="Wedrychowicz H."/>
        </authorList>
    </citation>
    <scope>NUCLEOTIDE SEQUENCE [LARGE SCALE GENOMIC DNA]</scope>
    <source>
        <strain evidence="10 11">CGMCC 1.12145</strain>
    </source>
</reference>
<dbReference type="Proteomes" id="UP000182248">
    <property type="component" value="Unassembled WGS sequence"/>
</dbReference>
<keyword evidence="4 8" id="KW-0472">Membrane</keyword>
<dbReference type="RefSeq" id="WP_072316282.1">
    <property type="nucleotide sequence ID" value="NZ_FPJE01000004.1"/>
</dbReference>
<dbReference type="InterPro" id="IPR053934">
    <property type="entry name" value="HTTM_dom"/>
</dbReference>
<accession>A0A1K1N4G7</accession>
<name>A0A1K1N4G7_9FLAO</name>
<dbReference type="PANTHER" id="PTHR12639:SF7">
    <property type="entry name" value="HTTM DOMAIN-CONTAINING PROTEIN"/>
    <property type="match status" value="1"/>
</dbReference>
<feature type="transmembrane region" description="Helical" evidence="8">
    <location>
        <begin position="110"/>
        <end position="127"/>
    </location>
</feature>
<evidence type="ECO:0000256" key="2">
    <source>
        <dbReference type="ARBA" id="ARBA00022692"/>
    </source>
</evidence>
<evidence type="ECO:0000256" key="8">
    <source>
        <dbReference type="SAM" id="Phobius"/>
    </source>
</evidence>
<evidence type="ECO:0000256" key="3">
    <source>
        <dbReference type="ARBA" id="ARBA00022989"/>
    </source>
</evidence>
<dbReference type="GO" id="GO:0019842">
    <property type="term" value="F:vitamin binding"/>
    <property type="evidence" value="ECO:0007669"/>
    <property type="project" value="TreeGrafter"/>
</dbReference>
<dbReference type="InterPro" id="IPR007782">
    <property type="entry name" value="VKG_COase"/>
</dbReference>
<dbReference type="Pfam" id="PF22777">
    <property type="entry name" value="VKGC_lumenal_dom"/>
    <property type="match status" value="1"/>
</dbReference>
<protein>
    <submittedName>
        <fullName evidence="10">Vitamin K-dependent gamma-carboxylase</fullName>
    </submittedName>
</protein>
<proteinExistence type="predicted"/>
<feature type="transmembrane region" description="Helical" evidence="8">
    <location>
        <begin position="228"/>
        <end position="261"/>
    </location>
</feature>